<evidence type="ECO:0000313" key="1">
    <source>
        <dbReference type="EMBL" id="KAJ8667462.1"/>
    </source>
</evidence>
<accession>A0ACC2N8Q9</accession>
<dbReference type="EMBL" id="CM056744">
    <property type="protein sequence ID" value="KAJ8667462.1"/>
    <property type="molecule type" value="Genomic_DNA"/>
</dbReference>
<evidence type="ECO:0000313" key="2">
    <source>
        <dbReference type="Proteomes" id="UP001239111"/>
    </source>
</evidence>
<dbReference type="Proteomes" id="UP001239111">
    <property type="component" value="Chromosome 4"/>
</dbReference>
<protein>
    <submittedName>
        <fullName evidence="1">Uncharacterized protein</fullName>
    </submittedName>
</protein>
<organism evidence="1 2">
    <name type="scientific">Eretmocerus hayati</name>
    <dbReference type="NCBI Taxonomy" id="131215"/>
    <lineage>
        <taxon>Eukaryota</taxon>
        <taxon>Metazoa</taxon>
        <taxon>Ecdysozoa</taxon>
        <taxon>Arthropoda</taxon>
        <taxon>Hexapoda</taxon>
        <taxon>Insecta</taxon>
        <taxon>Pterygota</taxon>
        <taxon>Neoptera</taxon>
        <taxon>Endopterygota</taxon>
        <taxon>Hymenoptera</taxon>
        <taxon>Apocrita</taxon>
        <taxon>Proctotrupomorpha</taxon>
        <taxon>Chalcidoidea</taxon>
        <taxon>Aphelinidae</taxon>
        <taxon>Aphelininae</taxon>
        <taxon>Eretmocerus</taxon>
    </lineage>
</organism>
<comment type="caution">
    <text evidence="1">The sequence shown here is derived from an EMBL/GenBank/DDBJ whole genome shotgun (WGS) entry which is preliminary data.</text>
</comment>
<sequence length="146" mass="16773">MMRQTSVLCQRLRDRYRHPRKIKQCDKCQTFRRGSSTCYNEARCLHCAEKHMTNTCLTKDATPKGTNCLKDHQASLYECEEYIKRLNAVAAHKHQQRVHVDNAQARQPVPLPNEFAQPPWGQRPKTTIAETSAWSSMSANRESSAA</sequence>
<gene>
    <name evidence="1" type="ORF">QAD02_009125</name>
</gene>
<reference evidence="1" key="1">
    <citation type="submission" date="2023-04" db="EMBL/GenBank/DDBJ databases">
        <title>A chromosome-level genome assembly of the parasitoid wasp Eretmocerus hayati.</title>
        <authorList>
            <person name="Zhong Y."/>
            <person name="Liu S."/>
            <person name="Liu Y."/>
        </authorList>
    </citation>
    <scope>NUCLEOTIDE SEQUENCE</scope>
    <source>
        <strain evidence="1">ZJU_SS_LIU_2023</strain>
    </source>
</reference>
<proteinExistence type="predicted"/>
<name>A0ACC2N8Q9_9HYME</name>
<keyword evidence="2" id="KW-1185">Reference proteome</keyword>